<evidence type="ECO:0000256" key="1">
    <source>
        <dbReference type="SAM" id="MobiDB-lite"/>
    </source>
</evidence>
<feature type="signal peptide" evidence="2">
    <location>
        <begin position="1"/>
        <end position="20"/>
    </location>
</feature>
<dbReference type="PROSITE" id="PS51257">
    <property type="entry name" value="PROKAR_LIPOPROTEIN"/>
    <property type="match status" value="1"/>
</dbReference>
<comment type="caution">
    <text evidence="3">The sequence shown here is derived from an EMBL/GenBank/DDBJ whole genome shotgun (WGS) entry which is preliminary data.</text>
</comment>
<evidence type="ECO:0008006" key="5">
    <source>
        <dbReference type="Google" id="ProtNLM"/>
    </source>
</evidence>
<proteinExistence type="predicted"/>
<feature type="chain" id="PRO_5040920315" description="Lipoprotein" evidence="2">
    <location>
        <begin position="21"/>
        <end position="173"/>
    </location>
</feature>
<reference evidence="3" key="1">
    <citation type="submission" date="2021-11" db="EMBL/GenBank/DDBJ databases">
        <title>Streptomyces corallinus and Kineosporia corallina sp. nov., two new coral-derived marine actinobacteria.</title>
        <authorList>
            <person name="Buangrab K."/>
            <person name="Sutthacheep M."/>
            <person name="Yeemin T."/>
            <person name="Harunari E."/>
            <person name="Igarashi Y."/>
            <person name="Sripreechasak P."/>
            <person name="Kanchanasin P."/>
            <person name="Tanasupawat S."/>
            <person name="Phongsopitanun W."/>
        </authorList>
    </citation>
    <scope>NUCLEOTIDE SEQUENCE</scope>
    <source>
        <strain evidence="3">JCM 31032</strain>
    </source>
</reference>
<dbReference type="AlphaFoldDB" id="A0A9X1NG24"/>
<dbReference type="RefSeq" id="WP_231444290.1">
    <property type="nucleotide sequence ID" value="NZ_JAJOMB010000011.1"/>
</dbReference>
<gene>
    <name evidence="3" type="ORF">LR394_20340</name>
</gene>
<dbReference type="Proteomes" id="UP001138997">
    <property type="component" value="Unassembled WGS sequence"/>
</dbReference>
<evidence type="ECO:0000256" key="2">
    <source>
        <dbReference type="SAM" id="SignalP"/>
    </source>
</evidence>
<organism evidence="3 4">
    <name type="scientific">Kineosporia babensis</name>
    <dbReference type="NCBI Taxonomy" id="499548"/>
    <lineage>
        <taxon>Bacteria</taxon>
        <taxon>Bacillati</taxon>
        <taxon>Actinomycetota</taxon>
        <taxon>Actinomycetes</taxon>
        <taxon>Kineosporiales</taxon>
        <taxon>Kineosporiaceae</taxon>
        <taxon>Kineosporia</taxon>
    </lineage>
</organism>
<protein>
    <recommendedName>
        <fullName evidence="5">Lipoprotein</fullName>
    </recommendedName>
</protein>
<sequence>MRRSRGGALISLGVAAALTAACSSPFGGDSAAGDALPSAQTTESAEAGSPRLGDAFTKQDVAAMYQAEKGMRLKLPVALPEGYEFVGFLPPDRQGKQIIARNAWFRLGHENVTVCSELVRFGAGICPETNIDVRKRERGQLQQVSVEVPVLIDTEAWGEVEYSADPDDWEWMP</sequence>
<dbReference type="EMBL" id="JAJOMB010000011">
    <property type="protein sequence ID" value="MCD5313260.1"/>
    <property type="molecule type" value="Genomic_DNA"/>
</dbReference>
<keyword evidence="2" id="KW-0732">Signal</keyword>
<feature type="region of interest" description="Disordered" evidence="1">
    <location>
        <begin position="32"/>
        <end position="52"/>
    </location>
</feature>
<evidence type="ECO:0000313" key="4">
    <source>
        <dbReference type="Proteomes" id="UP001138997"/>
    </source>
</evidence>
<evidence type="ECO:0000313" key="3">
    <source>
        <dbReference type="EMBL" id="MCD5313260.1"/>
    </source>
</evidence>
<accession>A0A9X1NG24</accession>
<name>A0A9X1NG24_9ACTN</name>
<keyword evidence="4" id="KW-1185">Reference proteome</keyword>